<evidence type="ECO:0000256" key="1">
    <source>
        <dbReference type="SAM" id="MobiDB-lite"/>
    </source>
</evidence>
<protein>
    <recommendedName>
        <fullName evidence="5">YXWGXW repeat-containing protein</fullName>
    </recommendedName>
</protein>
<evidence type="ECO:0000313" key="3">
    <source>
        <dbReference type="EMBL" id="AMP97621.1"/>
    </source>
</evidence>
<feature type="compositionally biased region" description="Basic and acidic residues" evidence="1">
    <location>
        <begin position="160"/>
        <end position="190"/>
    </location>
</feature>
<gene>
    <name evidence="3" type="ORF">AY601_0673</name>
</gene>
<keyword evidence="4" id="KW-1185">Reference proteome</keyword>
<dbReference type="KEGG" id="pcm:AY601_0673"/>
<feature type="signal peptide" evidence="2">
    <location>
        <begin position="1"/>
        <end position="23"/>
    </location>
</feature>
<evidence type="ECO:0008006" key="5">
    <source>
        <dbReference type="Google" id="ProtNLM"/>
    </source>
</evidence>
<proteinExistence type="predicted"/>
<sequence precursor="true">MRKLLLIAAIGIASLAAAPAAKAQVSLSINIGSQPQWGPRGYDHVDYYYLPDVDSYYYVPTRQFVYLSGNRWIRARSLPSRYRGYDLYGGRKVVINNYANPWTRHNYYRTQYVSNNYYSRPSRVVVRNNYRNDRRDYYRGNGNGWGRGHDRGNGWGKGNGGHDRGDRGNHGWDRGNHGGDRGNHGGDRGGHGRGGRN</sequence>
<dbReference type="RefSeq" id="WP_068396429.1">
    <property type="nucleotide sequence ID" value="NZ_CP014504.1"/>
</dbReference>
<dbReference type="EMBL" id="CP014504">
    <property type="protein sequence ID" value="AMP97621.1"/>
    <property type="molecule type" value="Genomic_DNA"/>
</dbReference>
<feature type="region of interest" description="Disordered" evidence="1">
    <location>
        <begin position="148"/>
        <end position="197"/>
    </location>
</feature>
<evidence type="ECO:0000313" key="4">
    <source>
        <dbReference type="Proteomes" id="UP000071561"/>
    </source>
</evidence>
<organism evidence="3 4">
    <name type="scientific">Pedobacter cryoconitis</name>
    <dbReference type="NCBI Taxonomy" id="188932"/>
    <lineage>
        <taxon>Bacteria</taxon>
        <taxon>Pseudomonadati</taxon>
        <taxon>Bacteroidota</taxon>
        <taxon>Sphingobacteriia</taxon>
        <taxon>Sphingobacteriales</taxon>
        <taxon>Sphingobacteriaceae</taxon>
        <taxon>Pedobacter</taxon>
    </lineage>
</organism>
<keyword evidence="2" id="KW-0732">Signal</keyword>
<dbReference type="AlphaFoldDB" id="A0A127V8N5"/>
<dbReference type="PATRIC" id="fig|188932.3.peg.690"/>
<evidence type="ECO:0000256" key="2">
    <source>
        <dbReference type="SAM" id="SignalP"/>
    </source>
</evidence>
<name>A0A127V8N5_9SPHI</name>
<dbReference type="Proteomes" id="UP000071561">
    <property type="component" value="Chromosome"/>
</dbReference>
<accession>A0A127V8N5</accession>
<dbReference type="OrthoDB" id="799522at2"/>
<reference evidence="3 4" key="1">
    <citation type="submission" date="2016-03" db="EMBL/GenBank/DDBJ databases">
        <title>Complete genome sequence of Pedobacter cryoconitis PAMC 27485.</title>
        <authorList>
            <person name="Lee J."/>
            <person name="Kim O.-S."/>
        </authorList>
    </citation>
    <scope>NUCLEOTIDE SEQUENCE [LARGE SCALE GENOMIC DNA]</scope>
    <source>
        <strain evidence="3 4">PAMC 27485</strain>
    </source>
</reference>
<feature type="chain" id="PRO_5007280217" description="YXWGXW repeat-containing protein" evidence="2">
    <location>
        <begin position="24"/>
        <end position="197"/>
    </location>
</feature>